<sequence>MMLAVEESERAEFKAASGYISYGSVLAMEPTMAEDPVIRTGSSPGRQLQHQCEVYFCPTTTHCKQCKAVRYCLLARGECCTFSNAEYMISGLDDLEVWCGHAQEFVGASWDELKHVRQVVGFLDPAEDEQQLGRVKDWISSYHVDTIEFNDVLSNFPNISVALNMEQPYSNDEIDDVHRRWAEYLLENVFLKGVIENVYYRTSLGKTFWKIKLEDLRAAENHSIMEDFITLTDCSQIALLKSFLKSNYQANFKPIPYLSTSLAASLSSPEREFMMVTVYEKRILPSLPLPEHSLQVSLNKVRAKTEDRESPSQRYEVEERVGCPFKAICFFAPLADFG</sequence>
<dbReference type="InterPro" id="IPR002710">
    <property type="entry name" value="Dilute_dom"/>
</dbReference>
<dbReference type="Pfam" id="PF01843">
    <property type="entry name" value="DIL"/>
    <property type="match status" value="1"/>
</dbReference>
<keyword evidence="3" id="KW-1185">Reference proteome</keyword>
<evidence type="ECO:0000259" key="1">
    <source>
        <dbReference type="Pfam" id="PF01843"/>
    </source>
</evidence>
<dbReference type="AlphaFoldDB" id="A0A830CLB2"/>
<gene>
    <name evidence="2" type="ORF">PHJA_002152700</name>
</gene>
<dbReference type="EMBL" id="BMAC01000607">
    <property type="protein sequence ID" value="GFQ00087.1"/>
    <property type="molecule type" value="Genomic_DNA"/>
</dbReference>
<organism evidence="2 3">
    <name type="scientific">Phtheirospermum japonicum</name>
    <dbReference type="NCBI Taxonomy" id="374723"/>
    <lineage>
        <taxon>Eukaryota</taxon>
        <taxon>Viridiplantae</taxon>
        <taxon>Streptophyta</taxon>
        <taxon>Embryophyta</taxon>
        <taxon>Tracheophyta</taxon>
        <taxon>Spermatophyta</taxon>
        <taxon>Magnoliopsida</taxon>
        <taxon>eudicotyledons</taxon>
        <taxon>Gunneridae</taxon>
        <taxon>Pentapetalae</taxon>
        <taxon>asterids</taxon>
        <taxon>lamiids</taxon>
        <taxon>Lamiales</taxon>
        <taxon>Orobanchaceae</taxon>
        <taxon>Orobanchaceae incertae sedis</taxon>
        <taxon>Phtheirospermum</taxon>
    </lineage>
</organism>
<reference evidence="2" key="1">
    <citation type="submission" date="2020-07" db="EMBL/GenBank/DDBJ databases">
        <title>Ethylene signaling mediates host invasion by parasitic plants.</title>
        <authorList>
            <person name="Yoshida S."/>
        </authorList>
    </citation>
    <scope>NUCLEOTIDE SEQUENCE</scope>
    <source>
        <strain evidence="2">Okayama</strain>
    </source>
</reference>
<evidence type="ECO:0000313" key="2">
    <source>
        <dbReference type="EMBL" id="GFQ00087.1"/>
    </source>
</evidence>
<accession>A0A830CLB2</accession>
<comment type="caution">
    <text evidence="2">The sequence shown here is derived from an EMBL/GenBank/DDBJ whole genome shotgun (WGS) entry which is preliminary data.</text>
</comment>
<feature type="domain" description="Dilute" evidence="1">
    <location>
        <begin position="73"/>
        <end position="124"/>
    </location>
</feature>
<name>A0A830CLB2_9LAMI</name>
<dbReference type="Proteomes" id="UP000653305">
    <property type="component" value="Unassembled WGS sequence"/>
</dbReference>
<evidence type="ECO:0000313" key="3">
    <source>
        <dbReference type="Proteomes" id="UP000653305"/>
    </source>
</evidence>
<proteinExistence type="predicted"/>
<protein>
    <submittedName>
        <fullName evidence="2">Myosin-8</fullName>
    </submittedName>
</protein>
<dbReference type="OrthoDB" id="910235at2759"/>